<organism evidence="1 2">
    <name type="scientific">Caerostris extrusa</name>
    <name type="common">Bark spider</name>
    <name type="synonym">Caerostris bankana</name>
    <dbReference type="NCBI Taxonomy" id="172846"/>
    <lineage>
        <taxon>Eukaryota</taxon>
        <taxon>Metazoa</taxon>
        <taxon>Ecdysozoa</taxon>
        <taxon>Arthropoda</taxon>
        <taxon>Chelicerata</taxon>
        <taxon>Arachnida</taxon>
        <taxon>Araneae</taxon>
        <taxon>Araneomorphae</taxon>
        <taxon>Entelegynae</taxon>
        <taxon>Araneoidea</taxon>
        <taxon>Araneidae</taxon>
        <taxon>Caerostris</taxon>
    </lineage>
</organism>
<sequence length="71" mass="7788">MRQTRPGFESGAVGDFLDRVGDSGGREINESLSAAETAFQWTIVVGRPRWQTKASLRRRAISNLPVSGKVL</sequence>
<protein>
    <submittedName>
        <fullName evidence="1">Uncharacterized protein</fullName>
    </submittedName>
</protein>
<dbReference type="EMBL" id="BPLR01006030">
    <property type="protein sequence ID" value="GIY06986.1"/>
    <property type="molecule type" value="Genomic_DNA"/>
</dbReference>
<gene>
    <name evidence="1" type="ORF">CEXT_154501</name>
</gene>
<dbReference type="Proteomes" id="UP001054945">
    <property type="component" value="Unassembled WGS sequence"/>
</dbReference>
<reference evidence="1 2" key="1">
    <citation type="submission" date="2021-06" db="EMBL/GenBank/DDBJ databases">
        <title>Caerostris extrusa draft genome.</title>
        <authorList>
            <person name="Kono N."/>
            <person name="Arakawa K."/>
        </authorList>
    </citation>
    <scope>NUCLEOTIDE SEQUENCE [LARGE SCALE GENOMIC DNA]</scope>
</reference>
<proteinExistence type="predicted"/>
<dbReference type="AlphaFoldDB" id="A0AAV4QFW2"/>
<comment type="caution">
    <text evidence="1">The sequence shown here is derived from an EMBL/GenBank/DDBJ whole genome shotgun (WGS) entry which is preliminary data.</text>
</comment>
<name>A0AAV4QFW2_CAEEX</name>
<evidence type="ECO:0000313" key="2">
    <source>
        <dbReference type="Proteomes" id="UP001054945"/>
    </source>
</evidence>
<keyword evidence="2" id="KW-1185">Reference proteome</keyword>
<accession>A0AAV4QFW2</accession>
<evidence type="ECO:0000313" key="1">
    <source>
        <dbReference type="EMBL" id="GIY06986.1"/>
    </source>
</evidence>